<feature type="domain" description="AAA" evidence="1">
    <location>
        <begin position="1"/>
        <end position="201"/>
    </location>
</feature>
<dbReference type="PANTHER" id="PTHR13696:SF99">
    <property type="entry name" value="COBYRINIC ACID AC-DIAMIDE SYNTHASE"/>
    <property type="match status" value="1"/>
</dbReference>
<dbReference type="SUPFAM" id="SSF52540">
    <property type="entry name" value="P-loop containing nucleoside triphosphate hydrolases"/>
    <property type="match status" value="1"/>
</dbReference>
<dbReference type="RefSeq" id="WP_073460460.1">
    <property type="nucleotide sequence ID" value="NZ_CALGVN010000034.1"/>
</dbReference>
<dbReference type="Proteomes" id="UP000184363">
    <property type="component" value="Unassembled WGS sequence"/>
</dbReference>
<dbReference type="Gene3D" id="3.40.50.300">
    <property type="entry name" value="P-loop containing nucleotide triphosphate hydrolases"/>
    <property type="match status" value="1"/>
</dbReference>
<evidence type="ECO:0000259" key="1">
    <source>
        <dbReference type="Pfam" id="PF13614"/>
    </source>
</evidence>
<dbReference type="InterPro" id="IPR050678">
    <property type="entry name" value="DNA_Partitioning_ATPase"/>
</dbReference>
<dbReference type="EMBL" id="FRAP01000032">
    <property type="protein sequence ID" value="SHL49289.1"/>
    <property type="molecule type" value="Genomic_DNA"/>
</dbReference>
<dbReference type="Pfam" id="PF13614">
    <property type="entry name" value="AAA_31"/>
    <property type="match status" value="1"/>
</dbReference>
<keyword evidence="3" id="KW-1185">Reference proteome</keyword>
<accession>A0A1M7B3P9</accession>
<name>A0A1M7B3P9_PSETH</name>
<evidence type="ECO:0000313" key="3">
    <source>
        <dbReference type="Proteomes" id="UP000184363"/>
    </source>
</evidence>
<dbReference type="OrthoDB" id="69313at2"/>
<proteinExistence type="predicted"/>
<dbReference type="InterPro" id="IPR027417">
    <property type="entry name" value="P-loop_NTPase"/>
</dbReference>
<reference evidence="2 3" key="1">
    <citation type="submission" date="2016-11" db="EMBL/GenBank/DDBJ databases">
        <authorList>
            <person name="Jaros S."/>
            <person name="Januszkiewicz K."/>
            <person name="Wedrychowicz H."/>
        </authorList>
    </citation>
    <scope>NUCLEOTIDE SEQUENCE [LARGE SCALE GENOMIC DNA]</scope>
    <source>
        <strain evidence="2 3">DSM 43832</strain>
    </source>
</reference>
<dbReference type="InterPro" id="IPR025669">
    <property type="entry name" value="AAA_dom"/>
</dbReference>
<evidence type="ECO:0000313" key="2">
    <source>
        <dbReference type="EMBL" id="SHL49289.1"/>
    </source>
</evidence>
<dbReference type="AlphaFoldDB" id="A0A1M7B3P9"/>
<dbReference type="CDD" id="cd02042">
    <property type="entry name" value="ParAB_family"/>
    <property type="match status" value="1"/>
</dbReference>
<dbReference type="PANTHER" id="PTHR13696">
    <property type="entry name" value="P-LOOP CONTAINING NUCLEOSIDE TRIPHOSPHATE HYDROLASE"/>
    <property type="match status" value="1"/>
</dbReference>
<organism evidence="2 3">
    <name type="scientific">Pseudonocardia thermophila</name>
    <dbReference type="NCBI Taxonomy" id="1848"/>
    <lineage>
        <taxon>Bacteria</taxon>
        <taxon>Bacillati</taxon>
        <taxon>Actinomycetota</taxon>
        <taxon>Actinomycetes</taxon>
        <taxon>Pseudonocardiales</taxon>
        <taxon>Pseudonocardiaceae</taxon>
        <taxon>Pseudonocardia</taxon>
    </lineage>
</organism>
<sequence>MQVVAVINHKGGVGKTTLTANLGAGLAARGQKVLLIDLDSQGSLSVSFFTQTEWMNDLMPSRTIKHWFDGIGTPDEVESPRELISTPPRVAEKLARSSGRLDLIAAHRDIADVETQLAADLLADPERFAQLHGRLRAGLAHKDMAEYDTVLIDCAPNFGLVAKNAVAAATMLLIPTKPDYLSTNGIDSLGLKIREFIEEFNATGAEPIQRPPAAVIFTMVQSHDGVPIEAQRSVISRIEARKVPTFETTMRDSKAVYGPAPEHGVPVILAGTGRAATRELREMVSELSGRLEGLHGLAA</sequence>
<dbReference type="STRING" id="1848.SAMN05443637_1324"/>
<protein>
    <submittedName>
        <fullName evidence="2">Chromosome partitioning protein</fullName>
    </submittedName>
</protein>
<gene>
    <name evidence="2" type="ORF">SAMN05443637_1324</name>
</gene>